<accession>A0ABR8A4E4</accession>
<dbReference type="EMBL" id="JACJQH010000006">
    <property type="protein sequence ID" value="MBD2194826.1"/>
    <property type="molecule type" value="Genomic_DNA"/>
</dbReference>
<organism evidence="2 3">
    <name type="scientific">Calothrix parietina FACHB-288</name>
    <dbReference type="NCBI Taxonomy" id="2692896"/>
    <lineage>
        <taxon>Bacteria</taxon>
        <taxon>Bacillati</taxon>
        <taxon>Cyanobacteriota</taxon>
        <taxon>Cyanophyceae</taxon>
        <taxon>Nostocales</taxon>
        <taxon>Calotrichaceae</taxon>
        <taxon>Calothrix</taxon>
    </lineage>
</organism>
<evidence type="ECO:0000256" key="1">
    <source>
        <dbReference type="SAM" id="MobiDB-lite"/>
    </source>
</evidence>
<comment type="caution">
    <text evidence="2">The sequence shown here is derived from an EMBL/GenBank/DDBJ whole genome shotgun (WGS) entry which is preliminary data.</text>
</comment>
<evidence type="ECO:0000313" key="3">
    <source>
        <dbReference type="Proteomes" id="UP000658514"/>
    </source>
</evidence>
<keyword evidence="3" id="KW-1185">Reference proteome</keyword>
<name>A0ABR8A4E4_9CYAN</name>
<dbReference type="Pfam" id="PF19268">
    <property type="entry name" value="CIS_TMP"/>
    <property type="match status" value="3"/>
</dbReference>
<feature type="region of interest" description="Disordered" evidence="1">
    <location>
        <begin position="801"/>
        <end position="828"/>
    </location>
</feature>
<dbReference type="Proteomes" id="UP000658514">
    <property type="component" value="Unassembled WGS sequence"/>
</dbReference>
<gene>
    <name evidence="2" type="ORF">H6G24_04855</name>
</gene>
<proteinExistence type="predicted"/>
<sequence length="1005" mass="114842">MTKQRHIIGKTVLELDTGQIADVWSLQEDMSRLLQQQGVQEMERLFDQLLGDEQVIRLDRVVVEIGYIDRRFLADEFIRNLIKALRETLADHLADRLVGSAKTEKITRDRSGSDWEVLLYFLRYGRLPWWCPSGDWLTWFPRWAAVMQNDTSLQQSLRELLINNQAAKQRLIEQLPESFLHQLILQLQPAWVIWSTRLAQAQGLMQSGKLDSSAIRYLNRQAWLLLLSEISADNAPTKPFPANWTRNWLAQLLKIWQQSANFTDYQPQISQFNQISQQISADLQGFPSEEQRIWLTALEQVLTAISDPTARSPELPQTHLQTDWQVLLYFLEHGRLPNEAASTTWQTWLQRWETVIQTETAWQIPLRPLLNNNVAARQRLIIQLPPALRHQLILQLQPAWTNWYTLLAQAQQLMQSLSLNSDSLQKLNTQAWELLLAEISSDNPSLNPLPAANWTSNWLAQLVQNWRWGDKEAGEQGSRGAGGESDELAVDVNVKQIAWERLRSSIDAISRAERNLWLNAYNQVLNLTATEKKERSPQLPQTTPQTDWQVLLYFLEHGRLPDEQASTTWQTWLQRWETVIQTETTWQLPLRQLLINNVASRQRLITQFPPALRHQVILQLQPAWTNWYTLLAQAREIIQSLNLSNDNCEQLEQQAWLLLLAELSFDNPSLNPLPAANWTRNWLTKLLQIWRLTPNTNQLTATSPPVEAAAPTQNQDAVPPEIANQKPQQNLRQRIAAFPISDSTLWQNALEQMLTATLIDISTPPFETKTSALPPIPQESTGVPAPSSPETNIFTYATPTPQQNPSVEQVELPTPEPTNPLSIPPRRARGSRLSKSEETAGLYVNQAGIVLLHPFLTVYLDAVGLLDGESFRDELAQQTAIYLLHYLATKQTDAPEYELVLPKLLCGWPLDEPVSRGLDLPATALTEGENLLQTVINYWEALKSTSPDGLREGFLQRAGKLTQADGNWKLQVEQQAIDILLGRLPWGLSMVKLPMMDDILIVEWH</sequence>
<dbReference type="RefSeq" id="WP_190538771.1">
    <property type="nucleotide sequence ID" value="NZ_CAWPNO010000095.1"/>
</dbReference>
<evidence type="ECO:0000313" key="2">
    <source>
        <dbReference type="EMBL" id="MBD2194826.1"/>
    </source>
</evidence>
<reference evidence="2 3" key="1">
    <citation type="journal article" date="2020" name="ISME J.">
        <title>Comparative genomics reveals insights into cyanobacterial evolution and habitat adaptation.</title>
        <authorList>
            <person name="Chen M.Y."/>
            <person name="Teng W.K."/>
            <person name="Zhao L."/>
            <person name="Hu C.X."/>
            <person name="Zhou Y.K."/>
            <person name="Han B.P."/>
            <person name="Song L.R."/>
            <person name="Shu W.S."/>
        </authorList>
    </citation>
    <scope>NUCLEOTIDE SEQUENCE [LARGE SCALE GENOMIC DNA]</scope>
    <source>
        <strain evidence="2 3">FACHB-288</strain>
    </source>
</reference>
<protein>
    <submittedName>
        <fullName evidence="2">Uncharacterized protein</fullName>
    </submittedName>
</protein>
<feature type="region of interest" description="Disordered" evidence="1">
    <location>
        <begin position="698"/>
        <end position="720"/>
    </location>
</feature>
<dbReference type="InterPro" id="IPR045538">
    <property type="entry name" value="CIS_TMP"/>
</dbReference>